<gene>
    <name evidence="1" type="ORF">PSM7751_02596</name>
</gene>
<keyword evidence="2" id="KW-1185">Reference proteome</keyword>
<name>A0A1X6ZMH2_9RHOB</name>
<dbReference type="RefSeq" id="WP_085888644.1">
    <property type="nucleotide sequence ID" value="NZ_FWFN01000005.1"/>
</dbReference>
<accession>A0A1X6ZMH2</accession>
<sequence>MSGARLIIDFHGLAVPHSLLVQALSALAPWMEEIDDFGFLPEARPLPADGRPLVELRLEGLAGPEERAIAEVMTGLLIQSLPAGTRISAPDI</sequence>
<organism evidence="1 2">
    <name type="scientific">Pseudooceanicola marinus</name>
    <dbReference type="NCBI Taxonomy" id="396013"/>
    <lineage>
        <taxon>Bacteria</taxon>
        <taxon>Pseudomonadati</taxon>
        <taxon>Pseudomonadota</taxon>
        <taxon>Alphaproteobacteria</taxon>
        <taxon>Rhodobacterales</taxon>
        <taxon>Paracoccaceae</taxon>
        <taxon>Pseudooceanicola</taxon>
    </lineage>
</organism>
<evidence type="ECO:0000313" key="2">
    <source>
        <dbReference type="Proteomes" id="UP000193963"/>
    </source>
</evidence>
<protein>
    <submittedName>
        <fullName evidence="1">Uncharacterized protein</fullName>
    </submittedName>
</protein>
<reference evidence="1 2" key="1">
    <citation type="submission" date="2017-03" db="EMBL/GenBank/DDBJ databases">
        <authorList>
            <person name="Afonso C.L."/>
            <person name="Miller P.J."/>
            <person name="Scott M.A."/>
            <person name="Spackman E."/>
            <person name="Goraichik I."/>
            <person name="Dimitrov K.M."/>
            <person name="Suarez D.L."/>
            <person name="Swayne D.E."/>
        </authorList>
    </citation>
    <scope>NUCLEOTIDE SEQUENCE [LARGE SCALE GENOMIC DNA]</scope>
    <source>
        <strain evidence="1 2">CECT 7751</strain>
    </source>
</reference>
<dbReference type="EMBL" id="FWFN01000005">
    <property type="protein sequence ID" value="SLN53747.1"/>
    <property type="molecule type" value="Genomic_DNA"/>
</dbReference>
<dbReference type="Proteomes" id="UP000193963">
    <property type="component" value="Unassembled WGS sequence"/>
</dbReference>
<dbReference type="AlphaFoldDB" id="A0A1X6ZMH2"/>
<dbReference type="OrthoDB" id="7875944at2"/>
<proteinExistence type="predicted"/>
<evidence type="ECO:0000313" key="1">
    <source>
        <dbReference type="EMBL" id="SLN53747.1"/>
    </source>
</evidence>